<evidence type="ECO:0000256" key="7">
    <source>
        <dbReference type="HAMAP-Rule" id="MF_00476"/>
    </source>
</evidence>
<reference evidence="10 11" key="1">
    <citation type="journal article" date="2010" name="Stand. Genomic Sci.">
        <title>Complete genome sequence of Aminobacterium colombiense type strain (ALA-1).</title>
        <authorList>
            <person name="Chertkov O."/>
            <person name="Sikorski J."/>
            <person name="Brambilla E."/>
            <person name="Lapidus A."/>
            <person name="Copeland A."/>
            <person name="Glavina Del Rio T."/>
            <person name="Nolan M."/>
            <person name="Lucas S."/>
            <person name="Tice H."/>
            <person name="Cheng J.F."/>
            <person name="Han C."/>
            <person name="Detter J.C."/>
            <person name="Bruce D."/>
            <person name="Tapia R."/>
            <person name="Goodwin L."/>
            <person name="Pitluck S."/>
            <person name="Liolios K."/>
            <person name="Ivanova N."/>
            <person name="Mavromatis K."/>
            <person name="Ovchinnikova G."/>
            <person name="Pati A."/>
            <person name="Chen A."/>
            <person name="Palaniappan K."/>
            <person name="Land M."/>
            <person name="Hauser L."/>
            <person name="Chang Y.J."/>
            <person name="Jeffries C.D."/>
            <person name="Spring S."/>
            <person name="Rohde M."/>
            <person name="Goker M."/>
            <person name="Bristow J."/>
            <person name="Eisen J.A."/>
            <person name="Markowitz V."/>
            <person name="Hugenholtz P."/>
            <person name="Kyrpides N.C."/>
            <person name="Klenk H.P."/>
        </authorList>
    </citation>
    <scope>NUCLEOTIDE SEQUENCE [LARGE SCALE GENOMIC DNA]</scope>
    <source>
        <strain evidence="11">DSM 12261 / ALA-1</strain>
    </source>
</reference>
<dbReference type="AlphaFoldDB" id="D5EEL8"/>
<dbReference type="RefSeq" id="WP_013048266.1">
    <property type="nucleotide sequence ID" value="NC_014011.1"/>
</dbReference>
<organism evidence="10 11">
    <name type="scientific">Aminobacterium colombiense (strain DSM 12261 / ALA-1)</name>
    <dbReference type="NCBI Taxonomy" id="572547"/>
    <lineage>
        <taxon>Bacteria</taxon>
        <taxon>Thermotogati</taxon>
        <taxon>Synergistota</taxon>
        <taxon>Synergistia</taxon>
        <taxon>Synergistales</taxon>
        <taxon>Aminobacteriaceae</taxon>
        <taxon>Aminobacterium</taxon>
    </lineage>
</organism>
<gene>
    <name evidence="10" type="ordered locus">Amico_0869</name>
</gene>
<evidence type="ECO:0000313" key="10">
    <source>
        <dbReference type="EMBL" id="ADE57000.1"/>
    </source>
</evidence>
<keyword evidence="2 7" id="KW-0533">Nickel</keyword>
<feature type="domain" description="Ribbon-helix-helix protein CopG" evidence="8">
    <location>
        <begin position="5"/>
        <end position="41"/>
    </location>
</feature>
<keyword evidence="5 7" id="KW-0238">DNA-binding</keyword>
<dbReference type="Proteomes" id="UP000002366">
    <property type="component" value="Chromosome"/>
</dbReference>
<dbReference type="GO" id="GO:0003700">
    <property type="term" value="F:DNA-binding transcription factor activity"/>
    <property type="evidence" value="ECO:0007669"/>
    <property type="project" value="UniProtKB-UniRule"/>
</dbReference>
<evidence type="ECO:0000256" key="1">
    <source>
        <dbReference type="ARBA" id="ARBA00008478"/>
    </source>
</evidence>
<feature type="domain" description="Transcription factor NikR nickel binding C-terminal" evidence="9">
    <location>
        <begin position="56"/>
        <end position="128"/>
    </location>
</feature>
<dbReference type="HAMAP" id="MF_00476">
    <property type="entry name" value="NikR"/>
    <property type="match status" value="1"/>
</dbReference>
<dbReference type="InterPro" id="IPR022988">
    <property type="entry name" value="Ni_resp_reg_NikR"/>
</dbReference>
<dbReference type="Gene3D" id="3.30.70.1150">
    <property type="entry name" value="ACT-like. Chain A, domain 2"/>
    <property type="match status" value="1"/>
</dbReference>
<dbReference type="OrthoDB" id="9806294at2"/>
<dbReference type="Gene3D" id="1.10.1220.10">
    <property type="entry name" value="Met repressor-like"/>
    <property type="match status" value="1"/>
</dbReference>
<evidence type="ECO:0000313" key="11">
    <source>
        <dbReference type="Proteomes" id="UP000002366"/>
    </source>
</evidence>
<dbReference type="KEGG" id="aco:Amico_0869"/>
<protein>
    <recommendedName>
        <fullName evidence="7">Putative nickel-responsive regulator</fullName>
    </recommendedName>
</protein>
<dbReference type="GO" id="GO:0016151">
    <property type="term" value="F:nickel cation binding"/>
    <property type="evidence" value="ECO:0007669"/>
    <property type="project" value="UniProtKB-UniRule"/>
</dbReference>
<dbReference type="PANTHER" id="PTHR34719:SF2">
    <property type="entry name" value="NICKEL-RESPONSIVE REGULATOR"/>
    <property type="match status" value="1"/>
</dbReference>
<dbReference type="InterPro" id="IPR045865">
    <property type="entry name" value="ACT-like_dom_sf"/>
</dbReference>
<dbReference type="STRING" id="572547.Amico_0869"/>
<evidence type="ECO:0000256" key="6">
    <source>
        <dbReference type="ARBA" id="ARBA00023163"/>
    </source>
</evidence>
<dbReference type="NCBIfam" id="NF002815">
    <property type="entry name" value="PRK02967.1"/>
    <property type="match status" value="1"/>
</dbReference>
<keyword evidence="3 7" id="KW-0479">Metal-binding</keyword>
<dbReference type="InterPro" id="IPR027271">
    <property type="entry name" value="Acetolactate_synth/TF_NikR_C"/>
</dbReference>
<dbReference type="eggNOG" id="COG0864">
    <property type="taxonomic scope" value="Bacteria"/>
</dbReference>
<dbReference type="Pfam" id="PF08753">
    <property type="entry name" value="NikR_C"/>
    <property type="match status" value="1"/>
</dbReference>
<sequence length="135" mass="15124">MEKLVRFGVAVPESLLEEFDHWIKRSGMPNRSNALRQLIRQSISRNRWEEGAGTVFGTLTILYDHHSHDVSAELTNVQHDFGDVIVCTSHVHLDHAHCLEAIVLRGSAKEIREFVKAISSIKGINTADPVITTTV</sequence>
<accession>D5EEL8</accession>
<dbReference type="SUPFAM" id="SSF55021">
    <property type="entry name" value="ACT-like"/>
    <property type="match status" value="1"/>
</dbReference>
<keyword evidence="6 7" id="KW-0804">Transcription</keyword>
<comment type="similarity">
    <text evidence="1 7">Belongs to the transcriptional regulatory CopG/NikR family.</text>
</comment>
<dbReference type="GO" id="GO:0003677">
    <property type="term" value="F:DNA binding"/>
    <property type="evidence" value="ECO:0007669"/>
    <property type="project" value="UniProtKB-KW"/>
</dbReference>
<evidence type="ECO:0000256" key="2">
    <source>
        <dbReference type="ARBA" id="ARBA00022596"/>
    </source>
</evidence>
<keyword evidence="4 7" id="KW-0805">Transcription regulation</keyword>
<evidence type="ECO:0000256" key="5">
    <source>
        <dbReference type="ARBA" id="ARBA00023125"/>
    </source>
</evidence>
<dbReference type="InterPro" id="IPR050192">
    <property type="entry name" value="CopG/NikR_regulator"/>
</dbReference>
<dbReference type="NCBIfam" id="NF002169">
    <property type="entry name" value="PRK01002.1"/>
    <property type="match status" value="1"/>
</dbReference>
<keyword evidence="11" id="KW-1185">Reference proteome</keyword>
<name>D5EEL8_AMICL</name>
<comment type="cofactor">
    <cofactor evidence="7">
        <name>Ni(2+)</name>
        <dbReference type="ChEBI" id="CHEBI:49786"/>
    </cofactor>
    <text evidence="7">Binds 1 nickel ion per subunit.</text>
</comment>
<feature type="binding site" evidence="7">
    <location>
        <position position="98"/>
    </location>
    <ligand>
        <name>Ni(2+)</name>
        <dbReference type="ChEBI" id="CHEBI:49786"/>
    </ligand>
</feature>
<dbReference type="PANTHER" id="PTHR34719">
    <property type="entry name" value="NICKEL-RESPONSIVE REGULATOR"/>
    <property type="match status" value="1"/>
</dbReference>
<evidence type="ECO:0000256" key="4">
    <source>
        <dbReference type="ARBA" id="ARBA00023015"/>
    </source>
</evidence>
<dbReference type="InterPro" id="IPR014864">
    <property type="entry name" value="TF_NikR_Ni-bd_C"/>
</dbReference>
<feature type="binding site" evidence="7">
    <location>
        <position position="79"/>
    </location>
    <ligand>
        <name>Ni(2+)</name>
        <dbReference type="ChEBI" id="CHEBI:49786"/>
    </ligand>
</feature>
<evidence type="ECO:0000256" key="3">
    <source>
        <dbReference type="ARBA" id="ARBA00022723"/>
    </source>
</evidence>
<dbReference type="GO" id="GO:0010045">
    <property type="term" value="P:response to nickel cation"/>
    <property type="evidence" value="ECO:0007669"/>
    <property type="project" value="InterPro"/>
</dbReference>
<dbReference type="Pfam" id="PF01402">
    <property type="entry name" value="RHH_1"/>
    <property type="match status" value="1"/>
</dbReference>
<dbReference type="NCBIfam" id="NF003381">
    <property type="entry name" value="PRK04460.1"/>
    <property type="match status" value="1"/>
</dbReference>
<dbReference type="HOGENOM" id="CLU_113319_1_2_0"/>
<dbReference type="InterPro" id="IPR013321">
    <property type="entry name" value="Arc_rbn_hlx_hlx"/>
</dbReference>
<dbReference type="InterPro" id="IPR010985">
    <property type="entry name" value="Ribbon_hlx_hlx"/>
</dbReference>
<dbReference type="CDD" id="cd22231">
    <property type="entry name" value="RHH_NikR_HicB-like"/>
    <property type="match status" value="1"/>
</dbReference>
<proteinExistence type="inferred from homology"/>
<evidence type="ECO:0000259" key="8">
    <source>
        <dbReference type="Pfam" id="PF01402"/>
    </source>
</evidence>
<feature type="binding site" evidence="7">
    <location>
        <position position="92"/>
    </location>
    <ligand>
        <name>Ni(2+)</name>
        <dbReference type="ChEBI" id="CHEBI:49786"/>
    </ligand>
</feature>
<dbReference type="SUPFAM" id="SSF47598">
    <property type="entry name" value="Ribbon-helix-helix"/>
    <property type="match status" value="1"/>
</dbReference>
<evidence type="ECO:0000259" key="9">
    <source>
        <dbReference type="Pfam" id="PF08753"/>
    </source>
</evidence>
<comment type="function">
    <text evidence="7">Transcriptional regulator.</text>
</comment>
<feature type="binding site" evidence="7">
    <location>
        <position position="90"/>
    </location>
    <ligand>
        <name>Ni(2+)</name>
        <dbReference type="ChEBI" id="CHEBI:49786"/>
    </ligand>
</feature>
<dbReference type="InterPro" id="IPR002145">
    <property type="entry name" value="CopG"/>
</dbReference>
<dbReference type="EMBL" id="CP001997">
    <property type="protein sequence ID" value="ADE57000.1"/>
    <property type="molecule type" value="Genomic_DNA"/>
</dbReference>